<dbReference type="Proteomes" id="UP000249890">
    <property type="component" value="Chromosome"/>
</dbReference>
<dbReference type="PANTHER" id="PTHR31793:SF27">
    <property type="entry name" value="NOVEL THIOESTERASE SUPERFAMILY DOMAIN AND SAPOSIN A-TYPE DOMAIN CONTAINING PROTEIN (0610012H03RIK)"/>
    <property type="match status" value="1"/>
</dbReference>
<evidence type="ECO:0000256" key="2">
    <source>
        <dbReference type="ARBA" id="ARBA00022801"/>
    </source>
</evidence>
<dbReference type="Gene3D" id="3.10.129.10">
    <property type="entry name" value="Hotdog Thioesterase"/>
    <property type="match status" value="1"/>
</dbReference>
<dbReference type="GO" id="GO:0047617">
    <property type="term" value="F:fatty acyl-CoA hydrolase activity"/>
    <property type="evidence" value="ECO:0007669"/>
    <property type="project" value="TreeGrafter"/>
</dbReference>
<dbReference type="PIRSF" id="PIRSF003230">
    <property type="entry name" value="YbgC"/>
    <property type="match status" value="1"/>
</dbReference>
<evidence type="ECO:0000313" key="3">
    <source>
        <dbReference type="EMBL" id="ASA20192.1"/>
    </source>
</evidence>
<evidence type="ECO:0008006" key="5">
    <source>
        <dbReference type="Google" id="ProtNLM"/>
    </source>
</evidence>
<evidence type="ECO:0000256" key="1">
    <source>
        <dbReference type="ARBA" id="ARBA00005953"/>
    </source>
</evidence>
<proteinExistence type="inferred from homology"/>
<dbReference type="KEGG" id="pdh:B9T62_04885"/>
<keyword evidence="2" id="KW-0378">Hydrolase</keyword>
<dbReference type="EMBL" id="CP021780">
    <property type="protein sequence ID" value="ASA20192.1"/>
    <property type="molecule type" value="Genomic_DNA"/>
</dbReference>
<dbReference type="RefSeq" id="WP_087914214.1">
    <property type="nucleotide sequence ID" value="NZ_CP021780.1"/>
</dbReference>
<dbReference type="InterPro" id="IPR050563">
    <property type="entry name" value="4-hydroxybenzoyl-CoA_TE"/>
</dbReference>
<dbReference type="InterPro" id="IPR006684">
    <property type="entry name" value="YbgC/YbaW"/>
</dbReference>
<dbReference type="CDD" id="cd00586">
    <property type="entry name" value="4HBT"/>
    <property type="match status" value="1"/>
</dbReference>
<evidence type="ECO:0000313" key="4">
    <source>
        <dbReference type="Proteomes" id="UP000249890"/>
    </source>
</evidence>
<dbReference type="SUPFAM" id="SSF54637">
    <property type="entry name" value="Thioesterase/thiol ester dehydrase-isomerase"/>
    <property type="match status" value="1"/>
</dbReference>
<dbReference type="AlphaFoldDB" id="A0A2Z2KH75"/>
<accession>A0A2Z2KH75</accession>
<dbReference type="InterPro" id="IPR029069">
    <property type="entry name" value="HotDog_dom_sf"/>
</dbReference>
<gene>
    <name evidence="3" type="ORF">B9T62_04885</name>
</gene>
<name>A0A2Z2KH75_9BACL</name>
<comment type="similarity">
    <text evidence="1">Belongs to the 4-hydroxybenzoyl-CoA thioesterase family.</text>
</comment>
<organism evidence="3 4">
    <name type="scientific">Paenibacillus donghaensis</name>
    <dbReference type="NCBI Taxonomy" id="414771"/>
    <lineage>
        <taxon>Bacteria</taxon>
        <taxon>Bacillati</taxon>
        <taxon>Bacillota</taxon>
        <taxon>Bacilli</taxon>
        <taxon>Bacillales</taxon>
        <taxon>Paenibacillaceae</taxon>
        <taxon>Paenibacillus</taxon>
    </lineage>
</organism>
<protein>
    <recommendedName>
        <fullName evidence="5">Thioesterase</fullName>
    </recommendedName>
</protein>
<sequence>MVSPAEHSRIRLPYSCIIVPRFQDTDAYGVMHHSSYYVWFEEARFQFAREILQFQDPLLQGEEVRFPVIESCCRYKSPVRYGDSIKLGLVFELGSAARIKFEYKAFNEQSGKICAEGYTVHVFSDRENRILLNIPEWLQQRAEAALQV</sequence>
<dbReference type="Pfam" id="PF13279">
    <property type="entry name" value="4HBT_2"/>
    <property type="match status" value="1"/>
</dbReference>
<keyword evidence="4" id="KW-1185">Reference proteome</keyword>
<reference evidence="3 4" key="1">
    <citation type="submission" date="2017-06" db="EMBL/GenBank/DDBJ databases">
        <title>Complete genome sequence of Paenibacillus donghaensis KCTC 13049T isolated from East Sea sediment, South Korea.</title>
        <authorList>
            <person name="Jung B.K."/>
            <person name="Hong S.-J."/>
            <person name="Shin J.-H."/>
        </authorList>
    </citation>
    <scope>NUCLEOTIDE SEQUENCE [LARGE SCALE GENOMIC DNA]</scope>
    <source>
        <strain evidence="3 4">KCTC 13049</strain>
    </source>
</reference>
<dbReference type="PANTHER" id="PTHR31793">
    <property type="entry name" value="4-HYDROXYBENZOYL-COA THIOESTERASE FAMILY MEMBER"/>
    <property type="match status" value="1"/>
</dbReference>